<feature type="compositionally biased region" description="Acidic residues" evidence="1">
    <location>
        <begin position="307"/>
        <end position="316"/>
    </location>
</feature>
<proteinExistence type="predicted"/>
<organism evidence="2 3">
    <name type="scientific">Hypholoma sublateritium (strain FD-334 SS-4)</name>
    <dbReference type="NCBI Taxonomy" id="945553"/>
    <lineage>
        <taxon>Eukaryota</taxon>
        <taxon>Fungi</taxon>
        <taxon>Dikarya</taxon>
        <taxon>Basidiomycota</taxon>
        <taxon>Agaricomycotina</taxon>
        <taxon>Agaricomycetes</taxon>
        <taxon>Agaricomycetidae</taxon>
        <taxon>Agaricales</taxon>
        <taxon>Agaricineae</taxon>
        <taxon>Strophariaceae</taxon>
        <taxon>Hypholoma</taxon>
    </lineage>
</organism>
<feature type="region of interest" description="Disordered" evidence="1">
    <location>
        <begin position="90"/>
        <end position="115"/>
    </location>
</feature>
<sequence>MATPAVPTSQTIPNDLDARWQQLRDAAKKEGTVLSVSDTLTVTPRTLLGTYFAVWDDHTDMEAYDSDTQEVSYLDLALENPGEAAARHKHSAMEAEDSGIENNEKKGTEQAMSTQKVPATVDGDVAFADIWGRFRWWRMLGQFKGLYRPPGAPENVWYFGDVAWTPLGHEPDDSDDEAEMWEGEAVDADTRDTHDFGLAVLGTLDRRGRPFVEMLYNGTGYYTEERRKRARGKAEEEKAVAVEGREYARILWKKQDEAWSRDPIGISGRERVALRRDAGMTTLEPGYGVSDDDDEGDIKAGVKRDAEDDSDAESEVTDEKKVKRVKTAF</sequence>
<dbReference type="OrthoDB" id="3059138at2759"/>
<dbReference type="Proteomes" id="UP000054270">
    <property type="component" value="Unassembled WGS sequence"/>
</dbReference>
<evidence type="ECO:0000313" key="2">
    <source>
        <dbReference type="EMBL" id="KJA17625.1"/>
    </source>
</evidence>
<reference evidence="3" key="1">
    <citation type="submission" date="2014-04" db="EMBL/GenBank/DDBJ databases">
        <title>Evolutionary Origins and Diversification of the Mycorrhizal Mutualists.</title>
        <authorList>
            <consortium name="DOE Joint Genome Institute"/>
            <consortium name="Mycorrhizal Genomics Consortium"/>
            <person name="Kohler A."/>
            <person name="Kuo A."/>
            <person name="Nagy L.G."/>
            <person name="Floudas D."/>
            <person name="Copeland A."/>
            <person name="Barry K.W."/>
            <person name="Cichocki N."/>
            <person name="Veneault-Fourrey C."/>
            <person name="LaButti K."/>
            <person name="Lindquist E.A."/>
            <person name="Lipzen A."/>
            <person name="Lundell T."/>
            <person name="Morin E."/>
            <person name="Murat C."/>
            <person name="Riley R."/>
            <person name="Ohm R."/>
            <person name="Sun H."/>
            <person name="Tunlid A."/>
            <person name="Henrissat B."/>
            <person name="Grigoriev I.V."/>
            <person name="Hibbett D.S."/>
            <person name="Martin F."/>
        </authorList>
    </citation>
    <scope>NUCLEOTIDE SEQUENCE [LARGE SCALE GENOMIC DNA]</scope>
    <source>
        <strain evidence="3">FD-334 SS-4</strain>
    </source>
</reference>
<evidence type="ECO:0000256" key="1">
    <source>
        <dbReference type="SAM" id="MobiDB-lite"/>
    </source>
</evidence>
<accession>A0A0D2PBE6</accession>
<feature type="compositionally biased region" description="Basic and acidic residues" evidence="1">
    <location>
        <begin position="297"/>
        <end position="306"/>
    </location>
</feature>
<keyword evidence="3" id="KW-1185">Reference proteome</keyword>
<protein>
    <submittedName>
        <fullName evidence="2">Uncharacterized protein</fullName>
    </submittedName>
</protein>
<dbReference type="EMBL" id="KN817601">
    <property type="protein sequence ID" value="KJA17625.1"/>
    <property type="molecule type" value="Genomic_DNA"/>
</dbReference>
<name>A0A0D2PBE6_HYPSF</name>
<gene>
    <name evidence="2" type="ORF">HYPSUDRAFT_46258</name>
</gene>
<feature type="region of interest" description="Disordered" evidence="1">
    <location>
        <begin position="277"/>
        <end position="329"/>
    </location>
</feature>
<evidence type="ECO:0000313" key="3">
    <source>
        <dbReference type="Proteomes" id="UP000054270"/>
    </source>
</evidence>
<dbReference type="AlphaFoldDB" id="A0A0D2PBE6"/>